<feature type="transmembrane region" description="Helical" evidence="6">
    <location>
        <begin position="335"/>
        <end position="356"/>
    </location>
</feature>
<comment type="subcellular location">
    <subcellularLocation>
        <location evidence="1">Cell membrane</location>
        <topology evidence="1">Multi-pass membrane protein</topology>
    </subcellularLocation>
</comment>
<feature type="transmembrane region" description="Helical" evidence="6">
    <location>
        <begin position="207"/>
        <end position="230"/>
    </location>
</feature>
<evidence type="ECO:0000256" key="1">
    <source>
        <dbReference type="ARBA" id="ARBA00004651"/>
    </source>
</evidence>
<dbReference type="Pfam" id="PF02687">
    <property type="entry name" value="FtsX"/>
    <property type="match status" value="1"/>
</dbReference>
<comment type="caution">
    <text evidence="8">The sequence shown here is derived from an EMBL/GenBank/DDBJ whole genome shotgun (WGS) entry which is preliminary data.</text>
</comment>
<evidence type="ECO:0000313" key="8">
    <source>
        <dbReference type="EMBL" id="GAA3701036.1"/>
    </source>
</evidence>
<reference evidence="9" key="1">
    <citation type="journal article" date="2019" name="Int. J. Syst. Evol. Microbiol.">
        <title>The Global Catalogue of Microorganisms (GCM) 10K type strain sequencing project: providing services to taxonomists for standard genome sequencing and annotation.</title>
        <authorList>
            <consortium name="The Broad Institute Genomics Platform"/>
            <consortium name="The Broad Institute Genome Sequencing Center for Infectious Disease"/>
            <person name="Wu L."/>
            <person name="Ma J."/>
        </authorList>
    </citation>
    <scope>NUCLEOTIDE SEQUENCE [LARGE SCALE GENOMIC DNA]</scope>
    <source>
        <strain evidence="9">JCM 16961</strain>
    </source>
</reference>
<evidence type="ECO:0000256" key="2">
    <source>
        <dbReference type="ARBA" id="ARBA00022475"/>
    </source>
</evidence>
<protein>
    <recommendedName>
        <fullName evidence="7">ABC3 transporter permease C-terminal domain-containing protein</fullName>
    </recommendedName>
</protein>
<keyword evidence="2" id="KW-1003">Cell membrane</keyword>
<keyword evidence="3 6" id="KW-0812">Transmembrane</keyword>
<keyword evidence="9" id="KW-1185">Reference proteome</keyword>
<feature type="transmembrane region" description="Helical" evidence="6">
    <location>
        <begin position="32"/>
        <end position="59"/>
    </location>
</feature>
<feature type="transmembrane region" description="Helical" evidence="6">
    <location>
        <begin position="71"/>
        <end position="92"/>
    </location>
</feature>
<evidence type="ECO:0000256" key="3">
    <source>
        <dbReference type="ARBA" id="ARBA00022692"/>
    </source>
</evidence>
<keyword evidence="5 6" id="KW-0472">Membrane</keyword>
<organism evidence="8 9">
    <name type="scientific">Zhihengliuella alba</name>
    <dbReference type="NCBI Taxonomy" id="547018"/>
    <lineage>
        <taxon>Bacteria</taxon>
        <taxon>Bacillati</taxon>
        <taxon>Actinomycetota</taxon>
        <taxon>Actinomycetes</taxon>
        <taxon>Micrococcales</taxon>
        <taxon>Micrococcaceae</taxon>
        <taxon>Zhihengliuella</taxon>
    </lineage>
</organism>
<dbReference type="Proteomes" id="UP001501536">
    <property type="component" value="Unassembled WGS sequence"/>
</dbReference>
<feature type="transmembrane region" description="Helical" evidence="6">
    <location>
        <begin position="129"/>
        <end position="151"/>
    </location>
</feature>
<dbReference type="EMBL" id="BAABCJ010000002">
    <property type="protein sequence ID" value="GAA3701036.1"/>
    <property type="molecule type" value="Genomic_DNA"/>
</dbReference>
<feature type="transmembrane region" description="Helical" evidence="6">
    <location>
        <begin position="236"/>
        <end position="262"/>
    </location>
</feature>
<name>A0ABP7DAN1_9MICC</name>
<evidence type="ECO:0000259" key="7">
    <source>
        <dbReference type="Pfam" id="PF02687"/>
    </source>
</evidence>
<accession>A0ABP7DAN1</accession>
<keyword evidence="4 6" id="KW-1133">Transmembrane helix</keyword>
<gene>
    <name evidence="8" type="ORF">GCM10022377_13140</name>
</gene>
<feature type="domain" description="ABC3 transporter permease C-terminal" evidence="7">
    <location>
        <begin position="78"/>
        <end position="188"/>
    </location>
</feature>
<evidence type="ECO:0000256" key="6">
    <source>
        <dbReference type="SAM" id="Phobius"/>
    </source>
</evidence>
<feature type="transmembrane region" description="Helical" evidence="6">
    <location>
        <begin position="296"/>
        <end position="315"/>
    </location>
</feature>
<feature type="transmembrane region" description="Helical" evidence="6">
    <location>
        <begin position="163"/>
        <end position="186"/>
    </location>
</feature>
<sequence>MSAVATALRIAPLFRQSPLRRGAGNASGRDGAAAALPVVSFAVVTTLAMLVVAGARVFFSWDDELGPTYQMLATTALALLLVPLGSVGASAARMAARRRDDRLASLRLLGATSGTLTVLTVLEAAAMAVVGALAGSVLYLALAPAVGLLHFRGEALGAQMWMPWWWIPLIAAAVVVLGAVSALAGLRAVAVTPLGVRTRQRPARTHWIRIAVAVGLMAVAVGVLQMLPAFAELGGILVMIAVLGAAFGAGLLALDLIGPWVLRLAAGIKHRRAPDVTRLIAARTILDDPKAAWRQVGGLAVTSFVGVFAAGGLAFSRLAASDDMDSAEQYLMQDIATGVLVTLAGSFLMVACSIGLNQAAATLDRAEVLVSMDRLGMPRRTMTDAARTAIMSALWVVSGGSALCAVLLLAPLLGIALFVQPLALVTVAAVFVAGFLLVRGALFLASRLVPGILARPERVL</sequence>
<evidence type="ECO:0000313" key="9">
    <source>
        <dbReference type="Proteomes" id="UP001501536"/>
    </source>
</evidence>
<feature type="transmembrane region" description="Helical" evidence="6">
    <location>
        <begin position="422"/>
        <end position="445"/>
    </location>
</feature>
<dbReference type="RefSeq" id="WP_344881816.1">
    <property type="nucleotide sequence ID" value="NZ_BAABCJ010000002.1"/>
</dbReference>
<feature type="transmembrane region" description="Helical" evidence="6">
    <location>
        <begin position="389"/>
        <end position="416"/>
    </location>
</feature>
<evidence type="ECO:0000256" key="5">
    <source>
        <dbReference type="ARBA" id="ARBA00023136"/>
    </source>
</evidence>
<proteinExistence type="predicted"/>
<dbReference type="InterPro" id="IPR003838">
    <property type="entry name" value="ABC3_permease_C"/>
</dbReference>
<evidence type="ECO:0000256" key="4">
    <source>
        <dbReference type="ARBA" id="ARBA00022989"/>
    </source>
</evidence>